<name>A0ABV7R1D1_9RHOB</name>
<keyword evidence="2" id="KW-0597">Phosphoprotein</keyword>
<dbReference type="PANTHER" id="PTHR43775">
    <property type="entry name" value="FATTY ACID SYNTHASE"/>
    <property type="match status" value="1"/>
</dbReference>
<dbReference type="Pfam" id="PF22621">
    <property type="entry name" value="CurL-like_PKS_C"/>
    <property type="match status" value="1"/>
</dbReference>
<dbReference type="InterPro" id="IPR020841">
    <property type="entry name" value="PKS_Beta-ketoAc_synthase_dom"/>
</dbReference>
<dbReference type="SUPFAM" id="SSF55048">
    <property type="entry name" value="Probable ACP-binding domain of malonyl-CoA ACP transacylase"/>
    <property type="match status" value="1"/>
</dbReference>
<dbReference type="Pfam" id="PF02801">
    <property type="entry name" value="Ketoacyl-synt_C"/>
    <property type="match status" value="1"/>
</dbReference>
<dbReference type="PROSITE" id="PS52019">
    <property type="entry name" value="PKS_MFAS_DH"/>
    <property type="match status" value="1"/>
</dbReference>
<dbReference type="Gene3D" id="3.30.70.3290">
    <property type="match status" value="1"/>
</dbReference>
<dbReference type="SMART" id="SM00822">
    <property type="entry name" value="PKS_KR"/>
    <property type="match status" value="1"/>
</dbReference>
<feature type="region of interest" description="N-terminal hotdog fold" evidence="4">
    <location>
        <begin position="919"/>
        <end position="1055"/>
    </location>
</feature>
<evidence type="ECO:0000259" key="6">
    <source>
        <dbReference type="PROSITE" id="PS50075"/>
    </source>
</evidence>
<dbReference type="InterPro" id="IPR049551">
    <property type="entry name" value="PKS_DH_C"/>
</dbReference>
<feature type="region of interest" description="C-terminal hotdog fold" evidence="4">
    <location>
        <begin position="1069"/>
        <end position="1213"/>
    </location>
</feature>
<dbReference type="Pfam" id="PF00550">
    <property type="entry name" value="PP-binding"/>
    <property type="match status" value="1"/>
</dbReference>
<dbReference type="Pfam" id="PF08659">
    <property type="entry name" value="KR"/>
    <property type="match status" value="1"/>
</dbReference>
<feature type="region of interest" description="Disordered" evidence="5">
    <location>
        <begin position="2029"/>
        <end position="2053"/>
    </location>
</feature>
<evidence type="ECO:0000256" key="4">
    <source>
        <dbReference type="PROSITE-ProRule" id="PRU01363"/>
    </source>
</evidence>
<dbReference type="InterPro" id="IPR049552">
    <property type="entry name" value="PKS_DH_N"/>
</dbReference>
<keyword evidence="3" id="KW-0808">Transferase</keyword>
<dbReference type="Pfam" id="PF00109">
    <property type="entry name" value="ketoacyl-synt"/>
    <property type="match status" value="1"/>
</dbReference>
<gene>
    <name evidence="9" type="ORF">ACFOMH_08200</name>
</gene>
<dbReference type="SUPFAM" id="SSF53901">
    <property type="entry name" value="Thiolase-like"/>
    <property type="match status" value="1"/>
</dbReference>
<protein>
    <submittedName>
        <fullName evidence="9">SDR family NAD(P)-dependent oxidoreductase</fullName>
    </submittedName>
</protein>
<dbReference type="CDD" id="cd00833">
    <property type="entry name" value="PKS"/>
    <property type="match status" value="1"/>
</dbReference>
<feature type="domain" description="Ketosynthase family 3 (KS3)" evidence="7">
    <location>
        <begin position="22"/>
        <end position="451"/>
    </location>
</feature>
<dbReference type="InterPro" id="IPR020807">
    <property type="entry name" value="PKS_DH"/>
</dbReference>
<feature type="active site" description="Proton donor; for dehydratase activity" evidence="4">
    <location>
        <position position="1130"/>
    </location>
</feature>
<evidence type="ECO:0000256" key="2">
    <source>
        <dbReference type="ARBA" id="ARBA00022553"/>
    </source>
</evidence>
<evidence type="ECO:0000256" key="3">
    <source>
        <dbReference type="ARBA" id="ARBA00022679"/>
    </source>
</evidence>
<dbReference type="InterPro" id="IPR020806">
    <property type="entry name" value="PKS_PP-bd"/>
</dbReference>
<dbReference type="InterPro" id="IPR013968">
    <property type="entry name" value="PKS_KR"/>
</dbReference>
<dbReference type="Proteomes" id="UP001595721">
    <property type="component" value="Unassembled WGS sequence"/>
</dbReference>
<dbReference type="Gene3D" id="1.10.1200.10">
    <property type="entry name" value="ACP-like"/>
    <property type="match status" value="1"/>
</dbReference>
<evidence type="ECO:0000313" key="9">
    <source>
        <dbReference type="EMBL" id="MFC3528159.1"/>
    </source>
</evidence>
<evidence type="ECO:0000313" key="10">
    <source>
        <dbReference type="Proteomes" id="UP001595721"/>
    </source>
</evidence>
<dbReference type="SMART" id="SM00825">
    <property type="entry name" value="PKS_KS"/>
    <property type="match status" value="1"/>
</dbReference>
<dbReference type="Pfam" id="PF21089">
    <property type="entry name" value="PKS_DH_N"/>
    <property type="match status" value="1"/>
</dbReference>
<proteinExistence type="predicted"/>
<dbReference type="SMART" id="SM00827">
    <property type="entry name" value="PKS_AT"/>
    <property type="match status" value="1"/>
</dbReference>
<dbReference type="InterPro" id="IPR018201">
    <property type="entry name" value="Ketoacyl_synth_AS"/>
</dbReference>
<evidence type="ECO:0000256" key="5">
    <source>
        <dbReference type="SAM" id="MobiDB-lite"/>
    </source>
</evidence>
<dbReference type="EMBL" id="JBHRXJ010000004">
    <property type="protein sequence ID" value="MFC3528159.1"/>
    <property type="molecule type" value="Genomic_DNA"/>
</dbReference>
<dbReference type="InterPro" id="IPR036291">
    <property type="entry name" value="NAD(P)-bd_dom_sf"/>
</dbReference>
<dbReference type="PROSITE" id="PS00606">
    <property type="entry name" value="KS3_1"/>
    <property type="match status" value="1"/>
</dbReference>
<organism evidence="9 10">
    <name type="scientific">Paracoccus mangrovi</name>
    <dbReference type="NCBI Taxonomy" id="1715645"/>
    <lineage>
        <taxon>Bacteria</taxon>
        <taxon>Pseudomonadati</taxon>
        <taxon>Pseudomonadota</taxon>
        <taxon>Alphaproteobacteria</taxon>
        <taxon>Rhodobacterales</taxon>
        <taxon>Paracoccaceae</taxon>
        <taxon>Paracoccus</taxon>
    </lineage>
</organism>
<dbReference type="Gene3D" id="3.10.129.110">
    <property type="entry name" value="Polyketide synthase dehydratase"/>
    <property type="match status" value="1"/>
</dbReference>
<dbReference type="Gene3D" id="3.40.50.720">
    <property type="entry name" value="NAD(P)-binding Rossmann-like Domain"/>
    <property type="match status" value="2"/>
</dbReference>
<dbReference type="InterPro" id="IPR014030">
    <property type="entry name" value="Ketoacyl_synth_N"/>
</dbReference>
<dbReference type="InterPro" id="IPR042104">
    <property type="entry name" value="PKS_dehydratase_sf"/>
</dbReference>
<dbReference type="PROSITE" id="PS50075">
    <property type="entry name" value="CARRIER"/>
    <property type="match status" value="1"/>
</dbReference>
<dbReference type="InterPro" id="IPR016036">
    <property type="entry name" value="Malonyl_transacylase_ACP-bd"/>
</dbReference>
<dbReference type="InterPro" id="IPR014031">
    <property type="entry name" value="Ketoacyl_synth_C"/>
</dbReference>
<keyword evidence="1" id="KW-0596">Phosphopantetheine</keyword>
<dbReference type="Pfam" id="PF14765">
    <property type="entry name" value="PS-DH"/>
    <property type="match status" value="1"/>
</dbReference>
<evidence type="ECO:0000256" key="1">
    <source>
        <dbReference type="ARBA" id="ARBA00022450"/>
    </source>
</evidence>
<dbReference type="InterPro" id="IPR036736">
    <property type="entry name" value="ACP-like_sf"/>
</dbReference>
<dbReference type="Gene3D" id="3.40.47.10">
    <property type="match status" value="1"/>
</dbReference>
<dbReference type="SMART" id="SM00823">
    <property type="entry name" value="PKS_PP"/>
    <property type="match status" value="1"/>
</dbReference>
<dbReference type="SUPFAM" id="SSF47336">
    <property type="entry name" value="ACP-like"/>
    <property type="match status" value="1"/>
</dbReference>
<sequence length="2087" mass="220151">MRDIYGARCDREDAACPDHDHDEALAIVGMGCRLPGGVTNLDQFWQLMAEGRDGIVEIPPDRLNLQKFYDARADAPGKIYVRHGGFLDQPIDSFDAEFFGMSPREAAYLDPQQRLLLEVAHEALEDAGIPTDSIAGSNTGVFVGGFMVDGMLTQFSPLGRAQIGQHTAVSSTLTILSNRLSYLLDLHGPSFTLDTACSSSLVAMHQACQAIRGGECDLALVGGVNVIFRPETLIAMCKGGFLSRDGRSKSFDARADGYGRGEGAGVVVIKRLSAALADGDRIHAVIRGSGVNQDGRTDGITVPNGEAQAQLIRQVCARFDCDPGSVTYVEAHGTGTAIGDPIELGALASVFGGAGRERPCLVGSVKANIGHLEAAAGIAAVIKTALCLERGQVPPVANLDKVNPALRLAEWGLDLPRGLTELPPAAKGLPGRAAINSFGYGGTNAHVILEPVAEHGGLSDAPDAAGDAAQDAPARAQLLLISARSAAALRALAGRFLERLQGLDAAGFADLCYSAALRRNAYEHRIAVLAVDAASASAVLRDYLDGRANPDLIEGTADHKGAAPVLVFSGMGPQWWGMGRELMATQPVFRDFAQEVDRIFAPLAGWSILDEMARPEDQSSVTCTHVAQPANFVLQAGLFKLLQSWGVDPGVLIGHSVGEVSAAYAAGVLSLEDAVRVSWLRSKLQATTAGTGGMLAVGLGAADILPYLDGYHDLVSVGADNAPRTITLAGDEAALDAIAEKLTADGIFNRRLQVETAYHSPIMDPLLEPLERGLAGITPRPAELPLYSTVTSYPVAEGDYGAAYWCRNVRDSVRFYEAVQEIVNDGFDCFLEVGPHPVLSSALRECLLDANVEGVLAASLRREQPEIQQILRGIAALHVRGVAIDWQRFHAGRGNRFVTLPGYPWQRHQLWNESDAARDDRLGTPDEARLLGRRMAIPQPMWRQDFNRNRLAWVLDHQVEGSVVMPGAAYCEIALQLAAELAGDGAGHDGDNGGGALRLTGLKFDQAMLLDPNDEPALITTWDPETRGFAIHSAGASGDWTRHAEGRVSDLAVPQPAAVDLDALRGRCDHDVTPAAHYAAMTARELQYGPAFQGVTTLSTPATGGEVLARIVAPEGVDAGAFILHPALLDACFQALISALPDEGGRPAAYVPVRIEEILHHHPVGAEFLCHGRLTARDGVGMVADLSILAPDGRVLAGFHGISARRLGADDADLPEGVDVDALLDRFECVAQTLDQDDRRADPVPLAPMAILSQGGDLASALAEGLTARGHDVRLFGAGAFRFDPAFRQIVDLRGLDPADDPQDPTGQARAEASLDLLHMIAQDGVRRCVTTIVRHADNAPQSAALTSAAQLGLLRVAANEYADLDLRMVQIGGDEVLPALLDELTSDSDEDDIVLIPDQRLVRRLVAVPHGRLAQEAAARRPTGPLAEEEAEIELLLAGAEAPFDVLGRVTSGARAGRLVLTQLPEGMLPQRFLRRPVASLLDLPGDLDWAGDRLLPLLPLAMAHAILRLAGLAQGDRLAVCVGDARMAGALVAVAAMIGAETVQIAGPGDLRGAARRFDAICLDRDDELAEILMRRLVDLGSVIHVGGGAGRMVQSLQNDRRDLFVTAPGMLSRAPARIGASLTEVIAAIRAGTLSPAPAADTARRFAHDQPETQRAVALSASVAAPVISAQGAYLVTGGLGGFGFEIAKWLARRGAGHVILASRRGLETERAGEMLAELRALGCGATAMALDVGDAGSVAVAMRLIADLDLPLRGVFHAAGVLDDAPVYLLQPDQLARVMQPKALGAWHLHQATQGLDLDCFVVISSIAALLGSPGQGAYVAANSFLDALVQHRRNLGLPGIGINLGALAEVGMAARHEGVERHFQRVGVGSLNPVEAIGMLDYILRQNPVNMAAARMDWGLWGGTYAKWAASPRYRHLMPELAAEAGGGAGASLASLSPEARAERVATCLSDLVAGILRLPPDGVDPGKSLLAMGVDSLMAMELQAGIDRQLGLRIPTLELMKGVALRALAANIADRIGASAADAATAPRTGSPQPASPPAAPAEPAIPVARDVGELLSRLDSLSPAEVEQALAEFALLEESK</sequence>
<dbReference type="InterPro" id="IPR057326">
    <property type="entry name" value="KR_dom"/>
</dbReference>
<dbReference type="InterPro" id="IPR049900">
    <property type="entry name" value="PKS_mFAS_DH"/>
</dbReference>
<accession>A0ABV7R1D1</accession>
<comment type="caution">
    <text evidence="9">The sequence shown here is derived from an EMBL/GenBank/DDBJ whole genome shotgun (WGS) entry which is preliminary data.</text>
</comment>
<evidence type="ECO:0000259" key="7">
    <source>
        <dbReference type="PROSITE" id="PS52004"/>
    </source>
</evidence>
<dbReference type="InterPro" id="IPR016035">
    <property type="entry name" value="Acyl_Trfase/lysoPLipase"/>
</dbReference>
<keyword evidence="10" id="KW-1185">Reference proteome</keyword>
<dbReference type="InterPro" id="IPR050091">
    <property type="entry name" value="PKS_NRPS_Biosynth_Enz"/>
</dbReference>
<dbReference type="InterPro" id="IPR016039">
    <property type="entry name" value="Thiolase-like"/>
</dbReference>
<dbReference type="InterPro" id="IPR001227">
    <property type="entry name" value="Ac_transferase_dom_sf"/>
</dbReference>
<feature type="domain" description="PKS/mFAS DH" evidence="8">
    <location>
        <begin position="919"/>
        <end position="1213"/>
    </location>
</feature>
<feature type="compositionally biased region" description="Low complexity" evidence="5">
    <location>
        <begin position="2029"/>
        <end position="2039"/>
    </location>
</feature>
<dbReference type="RefSeq" id="WP_377743819.1">
    <property type="nucleotide sequence ID" value="NZ_JBHRXJ010000004.1"/>
</dbReference>
<feature type="active site" description="Proton acceptor; for dehydratase activity" evidence="4">
    <location>
        <position position="957"/>
    </location>
</feature>
<dbReference type="Pfam" id="PF00698">
    <property type="entry name" value="Acyl_transf_1"/>
    <property type="match status" value="1"/>
</dbReference>
<dbReference type="PROSITE" id="PS52004">
    <property type="entry name" value="KS3_2"/>
    <property type="match status" value="1"/>
</dbReference>
<reference evidence="10" key="1">
    <citation type="journal article" date="2019" name="Int. J. Syst. Evol. Microbiol.">
        <title>The Global Catalogue of Microorganisms (GCM) 10K type strain sequencing project: providing services to taxonomists for standard genome sequencing and annotation.</title>
        <authorList>
            <consortium name="The Broad Institute Genomics Platform"/>
            <consortium name="The Broad Institute Genome Sequencing Center for Infectious Disease"/>
            <person name="Wu L."/>
            <person name="Ma J."/>
        </authorList>
    </citation>
    <scope>NUCLEOTIDE SEQUENCE [LARGE SCALE GENOMIC DNA]</scope>
    <source>
        <strain evidence="10">KCTC 42899</strain>
    </source>
</reference>
<dbReference type="SUPFAM" id="SSF52151">
    <property type="entry name" value="FabD/lysophospholipase-like"/>
    <property type="match status" value="1"/>
</dbReference>
<evidence type="ECO:0000259" key="8">
    <source>
        <dbReference type="PROSITE" id="PS52019"/>
    </source>
</evidence>
<dbReference type="Gene3D" id="3.40.366.10">
    <property type="entry name" value="Malonyl-Coenzyme A Acyl Carrier Protein, domain 2"/>
    <property type="match status" value="1"/>
</dbReference>
<dbReference type="InterPro" id="IPR014043">
    <property type="entry name" value="Acyl_transferase_dom"/>
</dbReference>
<feature type="domain" description="Carrier" evidence="6">
    <location>
        <begin position="1948"/>
        <end position="2022"/>
    </location>
</feature>
<dbReference type="SMART" id="SM00826">
    <property type="entry name" value="PKS_DH"/>
    <property type="match status" value="1"/>
</dbReference>
<dbReference type="PANTHER" id="PTHR43775:SF37">
    <property type="entry name" value="SI:DKEY-61P9.11"/>
    <property type="match status" value="1"/>
</dbReference>
<dbReference type="InterPro" id="IPR009081">
    <property type="entry name" value="PP-bd_ACP"/>
</dbReference>
<dbReference type="SUPFAM" id="SSF51735">
    <property type="entry name" value="NAD(P)-binding Rossmann-fold domains"/>
    <property type="match status" value="2"/>
</dbReference>